<dbReference type="OrthoDB" id="116380at2759"/>
<dbReference type="Proteomes" id="UP000604825">
    <property type="component" value="Unassembled WGS sequence"/>
</dbReference>
<evidence type="ECO:0000256" key="4">
    <source>
        <dbReference type="ARBA" id="ARBA00022692"/>
    </source>
</evidence>
<dbReference type="PRINTS" id="PR00119">
    <property type="entry name" value="CATATPASE"/>
</dbReference>
<evidence type="ECO:0000313" key="13">
    <source>
        <dbReference type="Proteomes" id="UP000604825"/>
    </source>
</evidence>
<evidence type="ECO:0000256" key="2">
    <source>
        <dbReference type="ARBA" id="ARBA00008804"/>
    </source>
</evidence>
<keyword evidence="9 10" id="KW-0472">Membrane</keyword>
<dbReference type="EMBL" id="CAJGYO010000018">
    <property type="protein sequence ID" value="CAD6337445.1"/>
    <property type="molecule type" value="Genomic_DNA"/>
</dbReference>
<dbReference type="AlphaFoldDB" id="A0A811S8T8"/>
<feature type="transmembrane region" description="Helical" evidence="10">
    <location>
        <begin position="278"/>
        <end position="300"/>
    </location>
</feature>
<dbReference type="InterPro" id="IPR004014">
    <property type="entry name" value="ATPase_P-typ_cation-transptr_N"/>
</dbReference>
<reference evidence="12" key="1">
    <citation type="submission" date="2020-10" db="EMBL/GenBank/DDBJ databases">
        <authorList>
            <person name="Han B."/>
            <person name="Lu T."/>
            <person name="Zhao Q."/>
            <person name="Huang X."/>
            <person name="Zhao Y."/>
        </authorList>
    </citation>
    <scope>NUCLEOTIDE SEQUENCE</scope>
</reference>
<evidence type="ECO:0000259" key="11">
    <source>
        <dbReference type="SMART" id="SM00831"/>
    </source>
</evidence>
<dbReference type="SUPFAM" id="SSF81665">
    <property type="entry name" value="Calcium ATPase, transmembrane domain M"/>
    <property type="match status" value="1"/>
</dbReference>
<dbReference type="InterPro" id="IPR001757">
    <property type="entry name" value="P_typ_ATPase"/>
</dbReference>
<feature type="transmembrane region" description="Helical" evidence="10">
    <location>
        <begin position="496"/>
        <end position="515"/>
    </location>
</feature>
<evidence type="ECO:0000256" key="10">
    <source>
        <dbReference type="SAM" id="Phobius"/>
    </source>
</evidence>
<feature type="transmembrane region" description="Helical" evidence="10">
    <location>
        <begin position="97"/>
        <end position="113"/>
    </location>
</feature>
<comment type="similarity">
    <text evidence="2">Belongs to the cation transport ATPase (P-type) (TC 3.A.3) family. Type IIIA subfamily.</text>
</comment>
<comment type="subcellular location">
    <subcellularLocation>
        <location evidence="1">Membrane</location>
        <topology evidence="1">Multi-pass membrane protein</topology>
    </subcellularLocation>
</comment>
<keyword evidence="6" id="KW-0067">ATP-binding</keyword>
<dbReference type="FunFam" id="2.70.150.10:FF:000004">
    <property type="entry name" value="Plasma membrane ATPase"/>
    <property type="match status" value="1"/>
</dbReference>
<dbReference type="Pfam" id="PF00690">
    <property type="entry name" value="Cation_ATPase_N"/>
    <property type="match status" value="1"/>
</dbReference>
<feature type="transmembrane region" description="Helical" evidence="10">
    <location>
        <begin position="240"/>
        <end position="266"/>
    </location>
</feature>
<evidence type="ECO:0000256" key="3">
    <source>
        <dbReference type="ARBA" id="ARBA00012476"/>
    </source>
</evidence>
<keyword evidence="13" id="KW-1185">Reference proteome</keyword>
<keyword evidence="7" id="KW-1278">Translocase</keyword>
<protein>
    <recommendedName>
        <fullName evidence="3">P-type H(+)-exporting transporter</fullName>
        <ecNumber evidence="3">7.1.2.1</ecNumber>
    </recommendedName>
</protein>
<gene>
    <name evidence="12" type="ORF">NCGR_LOCUS61543</name>
</gene>
<dbReference type="GO" id="GO:0016020">
    <property type="term" value="C:membrane"/>
    <property type="evidence" value="ECO:0007669"/>
    <property type="project" value="UniProtKB-SubCell"/>
</dbReference>
<dbReference type="InterPro" id="IPR008250">
    <property type="entry name" value="ATPase_P-typ_transduc_dom_A_sf"/>
</dbReference>
<dbReference type="Gene3D" id="3.40.50.1000">
    <property type="entry name" value="HAD superfamily/HAD-like"/>
    <property type="match status" value="1"/>
</dbReference>
<dbReference type="SUPFAM" id="SSF81653">
    <property type="entry name" value="Calcium ATPase, transduction domain A"/>
    <property type="match status" value="1"/>
</dbReference>
<dbReference type="PANTHER" id="PTHR42861">
    <property type="entry name" value="CALCIUM-TRANSPORTING ATPASE"/>
    <property type="match status" value="1"/>
</dbReference>
<feature type="domain" description="Cation-transporting P-type ATPase N-terminal" evidence="11">
    <location>
        <begin position="14"/>
        <end position="86"/>
    </location>
</feature>
<dbReference type="GO" id="GO:0008553">
    <property type="term" value="F:P-type proton-exporting transporter activity"/>
    <property type="evidence" value="ECO:0007669"/>
    <property type="project" value="UniProtKB-EC"/>
</dbReference>
<dbReference type="NCBIfam" id="TIGR01494">
    <property type="entry name" value="ATPase_P-type"/>
    <property type="match status" value="1"/>
</dbReference>
<evidence type="ECO:0000256" key="8">
    <source>
        <dbReference type="ARBA" id="ARBA00022989"/>
    </source>
</evidence>
<dbReference type="InterPro" id="IPR023299">
    <property type="entry name" value="ATPase_P-typ_cyto_dom_N"/>
</dbReference>
<accession>A0A811S8T8</accession>
<feature type="transmembrane region" description="Helical" evidence="10">
    <location>
        <begin position="62"/>
        <end position="85"/>
    </location>
</feature>
<keyword evidence="4 10" id="KW-0812">Transmembrane</keyword>
<keyword evidence="8 10" id="KW-1133">Transmembrane helix</keyword>
<dbReference type="InterPro" id="IPR023298">
    <property type="entry name" value="ATPase_P-typ_TM_dom_sf"/>
</dbReference>
<feature type="transmembrane region" description="Helical" evidence="10">
    <location>
        <begin position="470"/>
        <end position="490"/>
    </location>
</feature>
<dbReference type="PROSITE" id="PS00154">
    <property type="entry name" value="ATPASE_E1_E2"/>
    <property type="match status" value="1"/>
</dbReference>
<evidence type="ECO:0000313" key="12">
    <source>
        <dbReference type="EMBL" id="CAD6337445.1"/>
    </source>
</evidence>
<dbReference type="Pfam" id="PF00122">
    <property type="entry name" value="E1-E2_ATPase"/>
    <property type="match status" value="1"/>
</dbReference>
<evidence type="ECO:0000256" key="9">
    <source>
        <dbReference type="ARBA" id="ARBA00023136"/>
    </source>
</evidence>
<dbReference type="Gene3D" id="1.20.1110.10">
    <property type="entry name" value="Calcium-transporting ATPase, transmembrane domain"/>
    <property type="match status" value="2"/>
</dbReference>
<evidence type="ECO:0000256" key="7">
    <source>
        <dbReference type="ARBA" id="ARBA00022967"/>
    </source>
</evidence>
<dbReference type="InterPro" id="IPR023214">
    <property type="entry name" value="HAD_sf"/>
</dbReference>
<name>A0A811S8T8_9POAL</name>
<sequence>MASISPETIGGDVNLSKIPVEEVFKTLKCDRKGLSSTEGENRLRTFGPNKLEEKKENNLLKFLGFMWNPLSWVMELAAIMAIALANGGGRPPDWQDFVGIVSLLFINSTISYIEEANAGNAAAALMAGLAPKTKLLRDGRWEEQDASILVPGDIISIKLGDIVPADARLLEGDPLKIDQSALTGESLPVNKHPGQEVFSGSTVKQGEIEAVVIATGVRTFFGKAAHLVDSTNNVGHFQQVLTAIGNFCIISIAAGMLVEIVVMYPIQHRAYRDGIDNLLVLLIGGIPIAMPTVLSVTMAIGSHRLSQQGAITKRMTAIEEMAGMDMLCSDKTGTLTLNKLTVDKSLIEVYSKGVDKDMVLLYAARASRVENQDAIDTCIVNMLADPKEARAGIQEVHFLPFNPVEKRTAITYIDGNGDWHRVSKGAPEQIIELCNMGAEAEKKVHALIDGYADRGLRSLGVSYQQRMKNYTIYAVSITIRIVLGFLLIALIWKFDFAPFMVLIIAILNDGTIMTISKDRVKPSPTPDSWKLDEIFATGVVLGTYMAIVTAVFFYLAHDTDFFTDVFGVMSIKENDRELMAALYLQVSIISQALIFVTRSRSWSFVERPGFLLLFAFFAAQLVATCIAVYANWDFCRMQGIGWAWGGAIWIFSVVTYVPLDVLKFMIRAALRGKATGNNVQNKASLATLAQTAPLLSSTLP</sequence>
<dbReference type="Gene3D" id="2.70.150.10">
    <property type="entry name" value="Calcium-transporting ATPase, cytoplasmic transduction domain A"/>
    <property type="match status" value="1"/>
</dbReference>
<feature type="transmembrane region" description="Helical" evidence="10">
    <location>
        <begin position="535"/>
        <end position="556"/>
    </location>
</feature>
<proteinExistence type="inferred from homology"/>
<evidence type="ECO:0000256" key="5">
    <source>
        <dbReference type="ARBA" id="ARBA00022741"/>
    </source>
</evidence>
<dbReference type="SUPFAM" id="SSF81660">
    <property type="entry name" value="Metal cation-transporting ATPase, ATP-binding domain N"/>
    <property type="match status" value="1"/>
</dbReference>
<feature type="transmembrane region" description="Helical" evidence="10">
    <location>
        <begin position="609"/>
        <end position="630"/>
    </location>
</feature>
<dbReference type="GO" id="GO:0005524">
    <property type="term" value="F:ATP binding"/>
    <property type="evidence" value="ECO:0007669"/>
    <property type="project" value="UniProtKB-KW"/>
</dbReference>
<evidence type="ECO:0000256" key="6">
    <source>
        <dbReference type="ARBA" id="ARBA00022840"/>
    </source>
</evidence>
<organism evidence="12 13">
    <name type="scientific">Miscanthus lutarioriparius</name>
    <dbReference type="NCBI Taxonomy" id="422564"/>
    <lineage>
        <taxon>Eukaryota</taxon>
        <taxon>Viridiplantae</taxon>
        <taxon>Streptophyta</taxon>
        <taxon>Embryophyta</taxon>
        <taxon>Tracheophyta</taxon>
        <taxon>Spermatophyta</taxon>
        <taxon>Magnoliopsida</taxon>
        <taxon>Liliopsida</taxon>
        <taxon>Poales</taxon>
        <taxon>Poaceae</taxon>
        <taxon>PACMAD clade</taxon>
        <taxon>Panicoideae</taxon>
        <taxon>Andropogonodae</taxon>
        <taxon>Andropogoneae</taxon>
        <taxon>Saccharinae</taxon>
        <taxon>Miscanthus</taxon>
    </lineage>
</organism>
<dbReference type="InterPro" id="IPR018303">
    <property type="entry name" value="ATPase_P-typ_P_site"/>
</dbReference>
<dbReference type="SMART" id="SM00831">
    <property type="entry name" value="Cation_ATPase_N"/>
    <property type="match status" value="1"/>
</dbReference>
<dbReference type="EC" id="7.1.2.1" evidence="3"/>
<dbReference type="FunFam" id="3.40.1110.10:FF:000005">
    <property type="entry name" value="Plasma membrane ATPase"/>
    <property type="match status" value="1"/>
</dbReference>
<comment type="caution">
    <text evidence="12">The sequence shown here is derived from an EMBL/GenBank/DDBJ whole genome shotgun (WGS) entry which is preliminary data.</text>
</comment>
<feature type="transmembrane region" description="Helical" evidence="10">
    <location>
        <begin position="578"/>
        <end position="597"/>
    </location>
</feature>
<dbReference type="InterPro" id="IPR059000">
    <property type="entry name" value="ATPase_P-type_domA"/>
</dbReference>
<dbReference type="Gene3D" id="3.40.1110.10">
    <property type="entry name" value="Calcium-transporting ATPase, cytoplasmic domain N"/>
    <property type="match status" value="1"/>
</dbReference>
<evidence type="ECO:0000256" key="1">
    <source>
        <dbReference type="ARBA" id="ARBA00004141"/>
    </source>
</evidence>
<feature type="transmembrane region" description="Helical" evidence="10">
    <location>
        <begin position="642"/>
        <end position="662"/>
    </location>
</feature>
<keyword evidence="5" id="KW-0547">Nucleotide-binding</keyword>
<dbReference type="GO" id="GO:0016887">
    <property type="term" value="F:ATP hydrolysis activity"/>
    <property type="evidence" value="ECO:0007669"/>
    <property type="project" value="InterPro"/>
</dbReference>